<gene>
    <name evidence="1" type="ORF">ABV298_00215</name>
</gene>
<sequence length="120" mass="13746">MEGKKFQTADKLAFVHYLYDYCGRHTNGQVRSLFAQKMGVSERSFNNKMYSKNGFKGQELDQVQSLYRQVLGNEEFTQQLTLFLARASDGDYRTNENAANAAISDLTKQNTDMLTSHFLL</sequence>
<evidence type="ECO:0000313" key="1">
    <source>
        <dbReference type="EMBL" id="XCH24892.1"/>
    </source>
</evidence>
<organism evidence="1">
    <name type="scientific">Dyadobacter sp. 676</name>
    <dbReference type="NCBI Taxonomy" id="3088362"/>
    <lineage>
        <taxon>Bacteria</taxon>
        <taxon>Pseudomonadati</taxon>
        <taxon>Bacteroidota</taxon>
        <taxon>Cytophagia</taxon>
        <taxon>Cytophagales</taxon>
        <taxon>Spirosomataceae</taxon>
        <taxon>Dyadobacter</taxon>
    </lineage>
</organism>
<name>A0AAU8FK01_9BACT</name>
<dbReference type="EMBL" id="CP159289">
    <property type="protein sequence ID" value="XCH24892.1"/>
    <property type="molecule type" value="Genomic_DNA"/>
</dbReference>
<protein>
    <submittedName>
        <fullName evidence="1">Uncharacterized protein</fullName>
    </submittedName>
</protein>
<dbReference type="AlphaFoldDB" id="A0AAU8FK01"/>
<reference evidence="1" key="1">
    <citation type="submission" date="2024-06" db="EMBL/GenBank/DDBJ databases">
        <title>Sequencing and assembly of the genome of Dyadobacter sp. strain 676, a symbiont of Cyamopsis tetragonoloba.</title>
        <authorList>
            <person name="Guro P."/>
            <person name="Sazanova A."/>
            <person name="Kuznetsova I."/>
            <person name="Belimov A."/>
            <person name="Safronova V."/>
        </authorList>
    </citation>
    <scope>NUCLEOTIDE SEQUENCE</scope>
    <source>
        <strain evidence="1">676</strain>
    </source>
</reference>
<proteinExistence type="predicted"/>
<dbReference type="RefSeq" id="WP_353720199.1">
    <property type="nucleotide sequence ID" value="NZ_CP159289.1"/>
</dbReference>
<accession>A0AAU8FK01</accession>